<reference evidence="1 2" key="1">
    <citation type="journal article" date="2010" name="Cell">
        <title>The genome of Naegleria gruberi illuminates early eukaryotic versatility.</title>
        <authorList>
            <person name="Fritz-Laylin L.K."/>
            <person name="Prochnik S.E."/>
            <person name="Ginger M.L."/>
            <person name="Dacks J.B."/>
            <person name="Carpenter M.L."/>
            <person name="Field M.C."/>
            <person name="Kuo A."/>
            <person name="Paredez A."/>
            <person name="Chapman J."/>
            <person name="Pham J."/>
            <person name="Shu S."/>
            <person name="Neupane R."/>
            <person name="Cipriano M."/>
            <person name="Mancuso J."/>
            <person name="Tu H."/>
            <person name="Salamov A."/>
            <person name="Lindquist E."/>
            <person name="Shapiro H."/>
            <person name="Lucas S."/>
            <person name="Grigoriev I.V."/>
            <person name="Cande W.Z."/>
            <person name="Fulton C."/>
            <person name="Rokhsar D.S."/>
            <person name="Dawson S.C."/>
        </authorList>
    </citation>
    <scope>NUCLEOTIDE SEQUENCE [LARGE SCALE GENOMIC DNA]</scope>
    <source>
        <strain evidence="1 2">NEG-M</strain>
    </source>
</reference>
<protein>
    <submittedName>
        <fullName evidence="1">Predicted protein</fullName>
    </submittedName>
</protein>
<name>D2VSC5_NAEGR</name>
<dbReference type="EMBL" id="GG738893">
    <property type="protein sequence ID" value="EFC40398.1"/>
    <property type="molecule type" value="Genomic_DNA"/>
</dbReference>
<evidence type="ECO:0000313" key="1">
    <source>
        <dbReference type="EMBL" id="EFC40398.1"/>
    </source>
</evidence>
<dbReference type="InParanoid" id="D2VSC5"/>
<dbReference type="InterPro" id="IPR011044">
    <property type="entry name" value="Quino_amine_DH_bsu"/>
</dbReference>
<dbReference type="RefSeq" id="XP_002673142.1">
    <property type="nucleotide sequence ID" value="XM_002673096.1"/>
</dbReference>
<dbReference type="SUPFAM" id="SSF50969">
    <property type="entry name" value="YVTN repeat-like/Quinoprotein amine dehydrogenase"/>
    <property type="match status" value="1"/>
</dbReference>
<sequence length="330" mass="38340">MFEDECNVIVSLIDFKSNDHDEKIDDHHCHSQELISKEFEWLRKMFKKPRIVPFSYNFKNSGSIGLPNSEDYVDIKISYRYNCILVITYEKFEIFDRNCNSLIHEVTFHGALVSVMDDVNDELYLIYTDHSEEPTKTKIVKFRLGPLLRCSSWEDCVVWSKETNVNAFGIDIFKTNSQRYLIVVDNFTDYLTLFNCENGNEESVNSKIKYGAFSLLVIGDEVIIPYGDEVILYQLELHEIDDENKSVPSLKVIKSKELPKPFRFYAMVYDSSKQYIILTSTLTNLVLVLRKSDLEIVMEHLIDEDVSGICLDETCGELLVARSKYIAKFK</sequence>
<dbReference type="Proteomes" id="UP000006671">
    <property type="component" value="Unassembled WGS sequence"/>
</dbReference>
<dbReference type="AlphaFoldDB" id="D2VSC5"/>
<gene>
    <name evidence="1" type="ORF">NAEGRDRAFT_71891</name>
</gene>
<keyword evidence="2" id="KW-1185">Reference proteome</keyword>
<dbReference type="GeneID" id="8854752"/>
<proteinExistence type="predicted"/>
<dbReference type="KEGG" id="ngr:NAEGRDRAFT_71891"/>
<accession>D2VSC5</accession>
<organism evidence="2">
    <name type="scientific">Naegleria gruberi</name>
    <name type="common">Amoeba</name>
    <dbReference type="NCBI Taxonomy" id="5762"/>
    <lineage>
        <taxon>Eukaryota</taxon>
        <taxon>Discoba</taxon>
        <taxon>Heterolobosea</taxon>
        <taxon>Tetramitia</taxon>
        <taxon>Eutetramitia</taxon>
        <taxon>Vahlkampfiidae</taxon>
        <taxon>Naegleria</taxon>
    </lineage>
</organism>
<dbReference type="VEuPathDB" id="AmoebaDB:NAEGRDRAFT_71891"/>
<evidence type="ECO:0000313" key="2">
    <source>
        <dbReference type="Proteomes" id="UP000006671"/>
    </source>
</evidence>